<keyword evidence="3 8" id="KW-1134">Transmembrane beta strand</keyword>
<keyword evidence="4 8" id="KW-0812">Transmembrane</keyword>
<sequence>MFYVMKNYLLVVFGLLFTLGLSAQTVKVAGKVLDESGQPLLGVSIFVQSNKAHGTVAELNGKFSIDVAVGEKLVFSYLGFMNKTILVSKAESDLVVVMEEDRQALDEVVVIGYGTAKKKDITGAISSVSADKLKETPAVSLNQALQGKSAGVQVQLSDNSPGGGVNVLIRGKGSINQSNAPIYVVDGIIMEGTLNNINVNDIASIDILKDASAAAIYGSRAANGVVIVTTKKGEEGKARVSFSARTSFQTPSNLPKMLTAQELAEIRIEGNVNSQMDAKFLANPQMSIEEYRSEFNALKQQYAKELPSSMFSDIERQTLLAGETYDWYDQISQTGIVQDYTLSLSGGTNKTNYYISANYYDQKGIIQGTGHRRFSFRVNLEQQIKSWLKVGVNSTYYDGKTTYGGANIGNGLGANPMYPFEIDGEAPLELPYYTNPGQSNPVLSKQIDNDAKSSRFSMNAYLKIDFTKDLFLKSSVSLDQVNNFAGYFAPSNIKQGQSVKGEAQIKNDRWTDIMQENSLNYSKLFKEVHRINVMLGNTVQVNNYFGNTQYGNGFATNVMGYNNISSASEFPAGRQSSSKTRWALASFIGRLNYAYKDNYIFTFTGRYDGNSRYAEGHKWGFFPSVAGAWRISGEKFMKEAHWIDDLKLRVGWGQLGNSNVALYSSFTKLSPGITVDYQGNSVNTIQNSDQFMGNQDLRWERQEQINAGVDLSAFNNRLRFTLDVYKKNSKDLVLQTPLPVTTGYLNIYSNVGELENKGIEISLGGRIISTKDFSWDLDVNWATNKNKLKSLYGGIKERMNDASNPLNAGWWVGKPLGTIYTYRYEGIWQWDDDRALMDKMKDGREGGDTYYPGENKIADLDEDGQITTNDREIVGYTDPKGYGGISTTLTYKNWTLNAIFNYVYGNDVFNRSYHEYTLGAGYGTLNMFDDELDRWSVDNTNGSIPRAHSNNLDRMLISSRLVQNGSYLRMKNVTLNYQFPSKWISKAGLSNLNIYVSGENLLTWTKFKGADPESVGTGYDETYPNARSFTVGLNVSF</sequence>
<dbReference type="InterPro" id="IPR023997">
    <property type="entry name" value="TonB-dep_OMP_SusC/RagA_CS"/>
</dbReference>
<keyword evidence="7 8" id="KW-0998">Cell outer membrane</keyword>
<dbReference type="EMBL" id="WCTY01000003">
    <property type="protein sequence ID" value="KAB4187487.1"/>
    <property type="molecule type" value="Genomic_DNA"/>
</dbReference>
<dbReference type="Pfam" id="PF07715">
    <property type="entry name" value="Plug"/>
    <property type="match status" value="1"/>
</dbReference>
<dbReference type="Gene3D" id="2.170.130.10">
    <property type="entry name" value="TonB-dependent receptor, plug domain"/>
    <property type="match status" value="1"/>
</dbReference>
<feature type="domain" description="TonB-dependent receptor-like beta-barrel" evidence="10">
    <location>
        <begin position="395"/>
        <end position="897"/>
    </location>
</feature>
<dbReference type="InterPro" id="IPR023996">
    <property type="entry name" value="TonB-dep_OMP_SusC/RagA"/>
</dbReference>
<proteinExistence type="inferred from homology"/>
<keyword evidence="2 8" id="KW-0813">Transport</keyword>
<evidence type="ECO:0000256" key="4">
    <source>
        <dbReference type="ARBA" id="ARBA00022692"/>
    </source>
</evidence>
<dbReference type="Gene3D" id="2.40.170.20">
    <property type="entry name" value="TonB-dependent receptor, beta-barrel domain"/>
    <property type="match status" value="1"/>
</dbReference>
<dbReference type="NCBIfam" id="TIGR04056">
    <property type="entry name" value="OMP_RagA_SusC"/>
    <property type="match status" value="1"/>
</dbReference>
<dbReference type="GO" id="GO:0009279">
    <property type="term" value="C:cell outer membrane"/>
    <property type="evidence" value="ECO:0007669"/>
    <property type="project" value="UniProtKB-SubCell"/>
</dbReference>
<dbReference type="FunFam" id="2.170.130.10:FF:000008">
    <property type="entry name" value="SusC/RagA family TonB-linked outer membrane protein"/>
    <property type="match status" value="1"/>
</dbReference>
<evidence type="ECO:0000313" key="12">
    <source>
        <dbReference type="EMBL" id="KAB4187487.1"/>
    </source>
</evidence>
<comment type="subcellular location">
    <subcellularLocation>
        <location evidence="1 8">Cell outer membrane</location>
        <topology evidence="1 8">Multi-pass membrane protein</topology>
    </subcellularLocation>
</comment>
<dbReference type="NCBIfam" id="TIGR04057">
    <property type="entry name" value="SusC_RagA_signa"/>
    <property type="match status" value="1"/>
</dbReference>
<dbReference type="PROSITE" id="PS52016">
    <property type="entry name" value="TONB_DEPENDENT_REC_3"/>
    <property type="match status" value="1"/>
</dbReference>
<dbReference type="SUPFAM" id="SSF56935">
    <property type="entry name" value="Porins"/>
    <property type="match status" value="1"/>
</dbReference>
<evidence type="ECO:0000256" key="8">
    <source>
        <dbReference type="PROSITE-ProRule" id="PRU01360"/>
    </source>
</evidence>
<keyword evidence="6 8" id="KW-0472">Membrane</keyword>
<dbReference type="Pfam" id="PF13715">
    <property type="entry name" value="CarbopepD_reg_2"/>
    <property type="match status" value="1"/>
</dbReference>
<organism evidence="12 13">
    <name type="scientific">Bacteroides uniformis</name>
    <dbReference type="NCBI Taxonomy" id="820"/>
    <lineage>
        <taxon>Bacteria</taxon>
        <taxon>Pseudomonadati</taxon>
        <taxon>Bacteroidota</taxon>
        <taxon>Bacteroidia</taxon>
        <taxon>Bacteroidales</taxon>
        <taxon>Bacteroidaceae</taxon>
        <taxon>Bacteroides</taxon>
    </lineage>
</organism>
<evidence type="ECO:0000256" key="5">
    <source>
        <dbReference type="ARBA" id="ARBA00023077"/>
    </source>
</evidence>
<feature type="domain" description="TonB-dependent receptor plug" evidence="11">
    <location>
        <begin position="117"/>
        <end position="225"/>
    </location>
</feature>
<accession>A0A7J5HBN7</accession>
<dbReference type="AlphaFoldDB" id="A0A7J5HBN7"/>
<evidence type="ECO:0000256" key="7">
    <source>
        <dbReference type="ARBA" id="ARBA00023237"/>
    </source>
</evidence>
<dbReference type="InterPro" id="IPR039426">
    <property type="entry name" value="TonB-dep_rcpt-like"/>
</dbReference>
<dbReference type="SUPFAM" id="SSF49464">
    <property type="entry name" value="Carboxypeptidase regulatory domain-like"/>
    <property type="match status" value="1"/>
</dbReference>
<name>A0A7J5HBN7_BACUN</name>
<reference evidence="12 13" key="1">
    <citation type="journal article" date="2019" name="Nat. Med.">
        <title>A library of human gut bacterial isolates paired with longitudinal multiomics data enables mechanistic microbiome research.</title>
        <authorList>
            <person name="Poyet M."/>
            <person name="Groussin M."/>
            <person name="Gibbons S.M."/>
            <person name="Avila-Pacheco J."/>
            <person name="Jiang X."/>
            <person name="Kearney S.M."/>
            <person name="Perrotta A.R."/>
            <person name="Berdy B."/>
            <person name="Zhao S."/>
            <person name="Lieberman T.D."/>
            <person name="Swanson P.K."/>
            <person name="Smith M."/>
            <person name="Roesemann S."/>
            <person name="Alexander J.E."/>
            <person name="Rich S.A."/>
            <person name="Livny J."/>
            <person name="Vlamakis H."/>
            <person name="Clish C."/>
            <person name="Bullock K."/>
            <person name="Deik A."/>
            <person name="Scott J."/>
            <person name="Pierce K.A."/>
            <person name="Xavier R.J."/>
            <person name="Alm E.J."/>
        </authorList>
    </citation>
    <scope>NUCLEOTIDE SEQUENCE [LARGE SCALE GENOMIC DNA]</scope>
    <source>
        <strain evidence="12 13">BIOML-A19</strain>
    </source>
</reference>
<evidence type="ECO:0000259" key="11">
    <source>
        <dbReference type="Pfam" id="PF07715"/>
    </source>
</evidence>
<gene>
    <name evidence="12" type="ORF">GAQ44_02480</name>
</gene>
<dbReference type="Pfam" id="PF00593">
    <property type="entry name" value="TonB_dep_Rec_b-barrel"/>
    <property type="match status" value="1"/>
</dbReference>
<evidence type="ECO:0000256" key="6">
    <source>
        <dbReference type="ARBA" id="ARBA00023136"/>
    </source>
</evidence>
<evidence type="ECO:0000259" key="10">
    <source>
        <dbReference type="Pfam" id="PF00593"/>
    </source>
</evidence>
<dbReference type="Proteomes" id="UP000487221">
    <property type="component" value="Unassembled WGS sequence"/>
</dbReference>
<evidence type="ECO:0000256" key="2">
    <source>
        <dbReference type="ARBA" id="ARBA00022448"/>
    </source>
</evidence>
<dbReference type="InterPro" id="IPR000531">
    <property type="entry name" value="Beta-barrel_TonB"/>
</dbReference>
<comment type="similarity">
    <text evidence="8 9">Belongs to the TonB-dependent receptor family.</text>
</comment>
<keyword evidence="5 9" id="KW-0798">TonB box</keyword>
<evidence type="ECO:0000256" key="1">
    <source>
        <dbReference type="ARBA" id="ARBA00004571"/>
    </source>
</evidence>
<comment type="caution">
    <text evidence="12">The sequence shown here is derived from an EMBL/GenBank/DDBJ whole genome shotgun (WGS) entry which is preliminary data.</text>
</comment>
<protein>
    <submittedName>
        <fullName evidence="12">TonB-dependent receptor</fullName>
    </submittedName>
</protein>
<dbReference type="InterPro" id="IPR036942">
    <property type="entry name" value="Beta-barrel_TonB_sf"/>
</dbReference>
<evidence type="ECO:0000313" key="13">
    <source>
        <dbReference type="Proteomes" id="UP000487221"/>
    </source>
</evidence>
<dbReference type="InterPro" id="IPR008969">
    <property type="entry name" value="CarboxyPept-like_regulatory"/>
</dbReference>
<evidence type="ECO:0000256" key="3">
    <source>
        <dbReference type="ARBA" id="ARBA00022452"/>
    </source>
</evidence>
<dbReference type="InterPro" id="IPR012910">
    <property type="entry name" value="Plug_dom"/>
</dbReference>
<keyword evidence="12" id="KW-0675">Receptor</keyword>
<dbReference type="InterPro" id="IPR037066">
    <property type="entry name" value="Plug_dom_sf"/>
</dbReference>
<evidence type="ECO:0000256" key="9">
    <source>
        <dbReference type="RuleBase" id="RU003357"/>
    </source>
</evidence>